<organism evidence="2 3">
    <name type="scientific">Symbiodinium microadriaticum</name>
    <name type="common">Dinoflagellate</name>
    <name type="synonym">Zooxanthella microadriatica</name>
    <dbReference type="NCBI Taxonomy" id="2951"/>
    <lineage>
        <taxon>Eukaryota</taxon>
        <taxon>Sar</taxon>
        <taxon>Alveolata</taxon>
        <taxon>Dinophyceae</taxon>
        <taxon>Suessiales</taxon>
        <taxon>Symbiodiniaceae</taxon>
        <taxon>Symbiodinium</taxon>
    </lineage>
</organism>
<comment type="caution">
    <text evidence="2">The sequence shown here is derived from an EMBL/GenBank/DDBJ whole genome shotgun (WGS) entry which is preliminary data.</text>
</comment>
<keyword evidence="3" id="KW-1185">Reference proteome</keyword>
<gene>
    <name evidence="2" type="ORF">AK812_SmicGene4293</name>
</gene>
<reference evidence="2 3" key="1">
    <citation type="submission" date="2016-02" db="EMBL/GenBank/DDBJ databases">
        <title>Genome analysis of coral dinoflagellate symbionts highlights evolutionary adaptations to a symbiotic lifestyle.</title>
        <authorList>
            <person name="Aranda M."/>
            <person name="Li Y."/>
            <person name="Liew Y.J."/>
            <person name="Baumgarten S."/>
            <person name="Simakov O."/>
            <person name="Wilson M."/>
            <person name="Piel J."/>
            <person name="Ashoor H."/>
            <person name="Bougouffa S."/>
            <person name="Bajic V.B."/>
            <person name="Ryu T."/>
            <person name="Ravasi T."/>
            <person name="Bayer T."/>
            <person name="Micklem G."/>
            <person name="Kim H."/>
            <person name="Bhak J."/>
            <person name="Lajeunesse T.C."/>
            <person name="Voolstra C.R."/>
        </authorList>
    </citation>
    <scope>NUCLEOTIDE SEQUENCE [LARGE SCALE GENOMIC DNA]</scope>
    <source>
        <strain evidence="2 3">CCMP2467</strain>
    </source>
</reference>
<evidence type="ECO:0000313" key="3">
    <source>
        <dbReference type="Proteomes" id="UP000186817"/>
    </source>
</evidence>
<evidence type="ECO:0000256" key="1">
    <source>
        <dbReference type="SAM" id="MobiDB-lite"/>
    </source>
</evidence>
<dbReference type="Proteomes" id="UP000186817">
    <property type="component" value="Unassembled WGS sequence"/>
</dbReference>
<feature type="region of interest" description="Disordered" evidence="1">
    <location>
        <begin position="22"/>
        <end position="42"/>
    </location>
</feature>
<dbReference type="EMBL" id="LSRX01000053">
    <property type="protein sequence ID" value="OLQ11874.1"/>
    <property type="molecule type" value="Genomic_DNA"/>
</dbReference>
<dbReference type="AlphaFoldDB" id="A0A1Q9EWQ4"/>
<sequence length="69" mass="7687">MAAVDDWFDIYLKVGIFTQANVPDDRGMQDTPGGPRSGFSREGLKDTLTAFRALRRDDDEDGEGTYDDV</sequence>
<name>A0A1Q9EWQ4_SYMMI</name>
<protein>
    <submittedName>
        <fullName evidence="2">Uncharacterized protein</fullName>
    </submittedName>
</protein>
<proteinExistence type="predicted"/>
<evidence type="ECO:0000313" key="2">
    <source>
        <dbReference type="EMBL" id="OLQ11874.1"/>
    </source>
</evidence>
<accession>A0A1Q9EWQ4</accession>